<protein>
    <recommendedName>
        <fullName evidence="4">DUF3263 domain-containing protein</fullName>
    </recommendedName>
</protein>
<accession>A0A255GLA8</accession>
<comment type="caution">
    <text evidence="2">The sequence shown here is derived from an EMBL/GenBank/DDBJ whole genome shotgun (WGS) entry which is preliminary data.</text>
</comment>
<dbReference type="InterPro" id="IPR021678">
    <property type="entry name" value="DUF3263"/>
</dbReference>
<keyword evidence="3" id="KW-1185">Reference proteome</keyword>
<dbReference type="AlphaFoldDB" id="A0A255GLA8"/>
<feature type="region of interest" description="Disordered" evidence="1">
    <location>
        <begin position="1"/>
        <end position="46"/>
    </location>
</feature>
<evidence type="ECO:0000256" key="1">
    <source>
        <dbReference type="SAM" id="MobiDB-lite"/>
    </source>
</evidence>
<evidence type="ECO:0008006" key="4">
    <source>
        <dbReference type="Google" id="ProtNLM"/>
    </source>
</evidence>
<evidence type="ECO:0000313" key="2">
    <source>
        <dbReference type="EMBL" id="OYO16600.1"/>
    </source>
</evidence>
<proteinExistence type="predicted"/>
<sequence length="128" mass="14385">MDSRGRSIRWLPPRSFRAGSSRCPAFPRSGKGGPEETVRPDPYRAGMESATIAPVATLTAEEKAMIHAAFLPWRHRRAAAVELGMSPTRMAQRTLQLLDDPRAQRELPTLVRMLRQLRAKKAAGRRLR</sequence>
<gene>
    <name evidence="2" type="ORF">CGZ93_17725</name>
</gene>
<name>A0A255GLA8_9ACTN</name>
<dbReference type="Proteomes" id="UP000216311">
    <property type="component" value="Unassembled WGS sequence"/>
</dbReference>
<feature type="compositionally biased region" description="Basic and acidic residues" evidence="1">
    <location>
        <begin position="33"/>
        <end position="42"/>
    </location>
</feature>
<dbReference type="EMBL" id="NMVQ01000047">
    <property type="protein sequence ID" value="OYO16600.1"/>
    <property type="molecule type" value="Genomic_DNA"/>
</dbReference>
<dbReference type="Pfam" id="PF11662">
    <property type="entry name" value="DUF3263"/>
    <property type="match status" value="1"/>
</dbReference>
<organism evidence="2 3">
    <name type="scientific">Enemella dayhoffiae</name>
    <dbReference type="NCBI Taxonomy" id="2016507"/>
    <lineage>
        <taxon>Bacteria</taxon>
        <taxon>Bacillati</taxon>
        <taxon>Actinomycetota</taxon>
        <taxon>Actinomycetes</taxon>
        <taxon>Propionibacteriales</taxon>
        <taxon>Propionibacteriaceae</taxon>
        <taxon>Enemella</taxon>
    </lineage>
</organism>
<reference evidence="2 3" key="1">
    <citation type="submission" date="2017-07" db="EMBL/GenBank/DDBJ databases">
        <title>Draft whole genome sequences of clinical Proprionibacteriaceae strains.</title>
        <authorList>
            <person name="Bernier A.-M."/>
            <person name="Bernard K."/>
            <person name="Domingo M.-C."/>
        </authorList>
    </citation>
    <scope>NUCLEOTIDE SEQUENCE [LARGE SCALE GENOMIC DNA]</scope>
    <source>
        <strain evidence="2 3">NML 130396</strain>
    </source>
</reference>
<evidence type="ECO:0000313" key="3">
    <source>
        <dbReference type="Proteomes" id="UP000216311"/>
    </source>
</evidence>